<protein>
    <recommendedName>
        <fullName evidence="1">Mei2-like C-terminal RNA recognition motif domain-containing protein</fullName>
    </recommendedName>
</protein>
<sequence>MAAFPNWCPKGAENREGPSGRPSCQADNDGLVDLLQGTVLQLRQLSLQNEMLNNENVYLKQMLQEYIRHCRCGGDLHPCHATGAGSLFAHQHAASPPLCCGTAAAEQGAQRTTSSLTDCVNSVVPHPTEPPPEAHPSTVSAMWLSPTAVGFVEEIPGGPFPAPQWPKKETLQDTPPLLRSSRRPFLPHMTTIVVRNIPARYSQALLMEMWPQHTYAYDSFYLPYKDTEKRGAGFVIINFVTHAAAAYFWQVVSGVKMPNCGHLKGLDVAVADLQGFQKNTAPYSRGKTFDQVQKETLGKPAIFTGTTPLSFMQLLLYESTPLRL</sequence>
<dbReference type="AlphaFoldDB" id="A0A813EQZ7"/>
<proteinExistence type="predicted"/>
<feature type="non-terminal residue" evidence="2">
    <location>
        <position position="324"/>
    </location>
</feature>
<dbReference type="EMBL" id="CAJNNV010015531">
    <property type="protein sequence ID" value="CAE8603565.1"/>
    <property type="molecule type" value="Genomic_DNA"/>
</dbReference>
<accession>A0A813EQZ7</accession>
<dbReference type="SUPFAM" id="SSF54928">
    <property type="entry name" value="RNA-binding domain, RBD"/>
    <property type="match status" value="1"/>
</dbReference>
<reference evidence="2" key="1">
    <citation type="submission" date="2021-02" db="EMBL/GenBank/DDBJ databases">
        <authorList>
            <person name="Dougan E. K."/>
            <person name="Rhodes N."/>
            <person name="Thang M."/>
            <person name="Chan C."/>
        </authorList>
    </citation>
    <scope>NUCLEOTIDE SEQUENCE</scope>
</reference>
<dbReference type="Pfam" id="PF04059">
    <property type="entry name" value="RRM_2"/>
    <property type="match status" value="1"/>
</dbReference>
<dbReference type="InterPro" id="IPR035979">
    <property type="entry name" value="RBD_domain_sf"/>
</dbReference>
<gene>
    <name evidence="2" type="ORF">PGLA1383_LOCUS21772</name>
</gene>
<evidence type="ECO:0000259" key="1">
    <source>
        <dbReference type="Pfam" id="PF04059"/>
    </source>
</evidence>
<evidence type="ECO:0000313" key="3">
    <source>
        <dbReference type="Proteomes" id="UP000654075"/>
    </source>
</evidence>
<organism evidence="2 3">
    <name type="scientific">Polarella glacialis</name>
    <name type="common">Dinoflagellate</name>
    <dbReference type="NCBI Taxonomy" id="89957"/>
    <lineage>
        <taxon>Eukaryota</taxon>
        <taxon>Sar</taxon>
        <taxon>Alveolata</taxon>
        <taxon>Dinophyceae</taxon>
        <taxon>Suessiales</taxon>
        <taxon>Suessiaceae</taxon>
        <taxon>Polarella</taxon>
    </lineage>
</organism>
<evidence type="ECO:0000313" key="2">
    <source>
        <dbReference type="EMBL" id="CAE8603565.1"/>
    </source>
</evidence>
<keyword evidence="3" id="KW-1185">Reference proteome</keyword>
<feature type="domain" description="Mei2-like C-terminal RNA recognition motif" evidence="1">
    <location>
        <begin position="190"/>
        <end position="277"/>
    </location>
</feature>
<dbReference type="Proteomes" id="UP000654075">
    <property type="component" value="Unassembled WGS sequence"/>
</dbReference>
<comment type="caution">
    <text evidence="2">The sequence shown here is derived from an EMBL/GenBank/DDBJ whole genome shotgun (WGS) entry which is preliminary data.</text>
</comment>
<dbReference type="OrthoDB" id="417481at2759"/>
<name>A0A813EQZ7_POLGL</name>
<dbReference type="InterPro" id="IPR007201">
    <property type="entry name" value="Mei2-like_Rrm_C"/>
</dbReference>
<dbReference type="GO" id="GO:0003676">
    <property type="term" value="F:nucleic acid binding"/>
    <property type="evidence" value="ECO:0007669"/>
    <property type="project" value="InterPro"/>
</dbReference>